<feature type="compositionally biased region" description="Gly residues" evidence="1">
    <location>
        <begin position="155"/>
        <end position="165"/>
    </location>
</feature>
<keyword evidence="2" id="KW-0812">Transmembrane</keyword>
<dbReference type="PANTHER" id="PTHR21879:SF12">
    <property type="entry name" value="OSIRIS 12"/>
    <property type="match status" value="1"/>
</dbReference>
<evidence type="ECO:0000256" key="2">
    <source>
        <dbReference type="SAM" id="Phobius"/>
    </source>
</evidence>
<dbReference type="AlphaFoldDB" id="A0A834I8N6"/>
<organism evidence="4 5">
    <name type="scientific">Rhynchophorus ferrugineus</name>
    <name type="common">Red palm weevil</name>
    <name type="synonym">Curculio ferrugineus</name>
    <dbReference type="NCBI Taxonomy" id="354439"/>
    <lineage>
        <taxon>Eukaryota</taxon>
        <taxon>Metazoa</taxon>
        <taxon>Ecdysozoa</taxon>
        <taxon>Arthropoda</taxon>
        <taxon>Hexapoda</taxon>
        <taxon>Insecta</taxon>
        <taxon>Pterygota</taxon>
        <taxon>Neoptera</taxon>
        <taxon>Endopterygota</taxon>
        <taxon>Coleoptera</taxon>
        <taxon>Polyphaga</taxon>
        <taxon>Cucujiformia</taxon>
        <taxon>Curculionidae</taxon>
        <taxon>Dryophthorinae</taxon>
        <taxon>Rhynchophorus</taxon>
    </lineage>
</organism>
<feature type="compositionally biased region" description="Gly residues" evidence="1">
    <location>
        <begin position="253"/>
        <end position="271"/>
    </location>
</feature>
<feature type="transmembrane region" description="Helical" evidence="2">
    <location>
        <begin position="194"/>
        <end position="227"/>
    </location>
</feature>
<evidence type="ECO:0000256" key="1">
    <source>
        <dbReference type="SAM" id="MobiDB-lite"/>
    </source>
</evidence>
<sequence length="291" mass="30340">MKPQSVLVFTLCVLGAFAQDGPLGSVRDAFHIYSECKQSDGLVPCLKMKALTLVDRIARMDSVTLIDGVELKGKTEEVPNQPTPEEIEKTLPRSLDAKSDALSTVIIDRIARMIGSKSIEISVPKLVETARKGDSEKFGDIDDLFGGEGGHGGGHGGGLGGGLGGGKKKRKEKGGKKGGFGMQQFLMQIIAKKIAMIPLFIGGLFFLSLKALADAKVALLIAGIIFAKKLIASKQAGGGGGAGVQHVSAGWSSGGGSSGWNGGWNSGGSGGWDRRSIEEAQSLAYKAQKQQ</sequence>
<feature type="compositionally biased region" description="Basic residues" evidence="1">
    <location>
        <begin position="166"/>
        <end position="176"/>
    </location>
</feature>
<reference evidence="4" key="1">
    <citation type="submission" date="2020-08" db="EMBL/GenBank/DDBJ databases">
        <title>Genome sequencing and assembly of the red palm weevil Rhynchophorus ferrugineus.</title>
        <authorList>
            <person name="Dias G.B."/>
            <person name="Bergman C.M."/>
            <person name="Manee M."/>
        </authorList>
    </citation>
    <scope>NUCLEOTIDE SEQUENCE</scope>
    <source>
        <strain evidence="4">AA-2017</strain>
        <tissue evidence="4">Whole larva</tissue>
    </source>
</reference>
<keyword evidence="2" id="KW-0472">Membrane</keyword>
<feature type="region of interest" description="Disordered" evidence="1">
    <location>
        <begin position="155"/>
        <end position="176"/>
    </location>
</feature>
<name>A0A834I8N6_RHYFE</name>
<gene>
    <name evidence="4" type="ORF">GWI33_013204</name>
</gene>
<keyword evidence="3" id="KW-0732">Signal</keyword>
<evidence type="ECO:0000313" key="4">
    <source>
        <dbReference type="EMBL" id="KAF7274113.1"/>
    </source>
</evidence>
<dbReference type="OrthoDB" id="6622274at2759"/>
<dbReference type="GO" id="GO:0016020">
    <property type="term" value="C:membrane"/>
    <property type="evidence" value="ECO:0007669"/>
    <property type="project" value="TreeGrafter"/>
</dbReference>
<dbReference type="Pfam" id="PF07898">
    <property type="entry name" value="DUF1676"/>
    <property type="match status" value="1"/>
</dbReference>
<evidence type="ECO:0000313" key="5">
    <source>
        <dbReference type="Proteomes" id="UP000625711"/>
    </source>
</evidence>
<comment type="caution">
    <text evidence="4">The sequence shown here is derived from an EMBL/GenBank/DDBJ whole genome shotgun (WGS) entry which is preliminary data.</text>
</comment>
<keyword evidence="5" id="KW-1185">Reference proteome</keyword>
<dbReference type="Proteomes" id="UP000625711">
    <property type="component" value="Unassembled WGS sequence"/>
</dbReference>
<evidence type="ECO:0000256" key="3">
    <source>
        <dbReference type="SAM" id="SignalP"/>
    </source>
</evidence>
<accession>A0A834I8N6</accession>
<dbReference type="PANTHER" id="PTHR21879">
    <property type="entry name" value="FI03362P-RELATED-RELATED"/>
    <property type="match status" value="1"/>
</dbReference>
<keyword evidence="2" id="KW-1133">Transmembrane helix</keyword>
<protein>
    <submittedName>
        <fullName evidence="4">Uncharacterized protein</fullName>
    </submittedName>
</protein>
<proteinExistence type="predicted"/>
<feature type="signal peptide" evidence="3">
    <location>
        <begin position="1"/>
        <end position="18"/>
    </location>
</feature>
<feature type="chain" id="PRO_5032494114" evidence="3">
    <location>
        <begin position="19"/>
        <end position="291"/>
    </location>
</feature>
<feature type="region of interest" description="Disordered" evidence="1">
    <location>
        <begin position="253"/>
        <end position="274"/>
    </location>
</feature>
<dbReference type="InterPro" id="IPR012464">
    <property type="entry name" value="DUF1676"/>
</dbReference>
<dbReference type="EMBL" id="JAACXV010013077">
    <property type="protein sequence ID" value="KAF7274113.1"/>
    <property type="molecule type" value="Genomic_DNA"/>
</dbReference>